<feature type="transmembrane region" description="Helical" evidence="5">
    <location>
        <begin position="39"/>
        <end position="60"/>
    </location>
</feature>
<evidence type="ECO:0000256" key="3">
    <source>
        <dbReference type="ARBA" id="ARBA00022989"/>
    </source>
</evidence>
<feature type="transmembrane region" description="Helical" evidence="5">
    <location>
        <begin position="95"/>
        <end position="114"/>
    </location>
</feature>
<sequence length="249" mass="28400">MSSFGALSTLQYVPGDSFLHRLDPRSKYGFVASYSISLVTSHSFTASLIYTLVALCLFLLSKLRLYLLWENIRGFLVFMIILSYFQIALNGIETAALMMLKMISFILMVTLLLSTTPPEKQMEGLRNLLSPLRRLGVKTESCAVMFTIAVIYLPLLLEDLMRIMQAQRVRGAQYGRWNLAGRGRDMILLLTPLLLTTFRRAERLSDAMESRCFRPGSERTAFYQLKLGRRDIIVLILALLLPFIRLLSE</sequence>
<evidence type="ECO:0000256" key="5">
    <source>
        <dbReference type="SAM" id="Phobius"/>
    </source>
</evidence>
<dbReference type="EMBL" id="JBHDLN010000001">
    <property type="protein sequence ID" value="MFB0840576.1"/>
    <property type="molecule type" value="Genomic_DNA"/>
</dbReference>
<comment type="subcellular location">
    <subcellularLocation>
        <location evidence="1">Membrane</location>
        <topology evidence="1">Multi-pass membrane protein</topology>
    </subcellularLocation>
</comment>
<dbReference type="InterPro" id="IPR003339">
    <property type="entry name" value="ABC/ECF_trnsptr_transmembrane"/>
</dbReference>
<keyword evidence="7" id="KW-1185">Reference proteome</keyword>
<dbReference type="CDD" id="cd16914">
    <property type="entry name" value="EcfT"/>
    <property type="match status" value="1"/>
</dbReference>
<reference evidence="6 7" key="1">
    <citation type="submission" date="2024-09" db="EMBL/GenBank/DDBJ databases">
        <authorList>
            <person name="Makale K.P.P."/>
            <person name="Makhzoum A."/>
            <person name="Rantong G."/>
            <person name="Rahube T.O."/>
        </authorList>
    </citation>
    <scope>NUCLEOTIDE SEQUENCE [LARGE SCALE GENOMIC DNA]</scope>
    <source>
        <strain evidence="6 7">KM_D13</strain>
    </source>
</reference>
<evidence type="ECO:0000313" key="6">
    <source>
        <dbReference type="EMBL" id="MFB0840576.1"/>
    </source>
</evidence>
<dbReference type="PANTHER" id="PTHR33514">
    <property type="entry name" value="PROTEIN ABCI12, CHLOROPLASTIC"/>
    <property type="match status" value="1"/>
</dbReference>
<evidence type="ECO:0000256" key="1">
    <source>
        <dbReference type="ARBA" id="ARBA00004141"/>
    </source>
</evidence>
<dbReference type="RefSeq" id="WP_373947707.1">
    <property type="nucleotide sequence ID" value="NZ_JBHDLN010000001.1"/>
</dbReference>
<feature type="transmembrane region" description="Helical" evidence="5">
    <location>
        <begin position="135"/>
        <end position="157"/>
    </location>
</feature>
<feature type="transmembrane region" description="Helical" evidence="5">
    <location>
        <begin position="72"/>
        <end position="89"/>
    </location>
</feature>
<dbReference type="PANTHER" id="PTHR33514:SF13">
    <property type="entry name" value="PROTEIN ABCI12, CHLOROPLASTIC"/>
    <property type="match status" value="1"/>
</dbReference>
<comment type="caution">
    <text evidence="6">The sequence shown here is derived from an EMBL/GenBank/DDBJ whole genome shotgun (WGS) entry which is preliminary data.</text>
</comment>
<evidence type="ECO:0000313" key="7">
    <source>
        <dbReference type="Proteomes" id="UP001575622"/>
    </source>
</evidence>
<accession>A0ABV4URW8</accession>
<name>A0ABV4URW8_9BACL</name>
<dbReference type="Proteomes" id="UP001575622">
    <property type="component" value="Unassembled WGS sequence"/>
</dbReference>
<protein>
    <submittedName>
        <fullName evidence="6">Energy-coupling factor transporter transmembrane protein EcfT</fullName>
    </submittedName>
</protein>
<proteinExistence type="predicted"/>
<keyword evidence="4 5" id="KW-0472">Membrane</keyword>
<organism evidence="6 7">
    <name type="scientific">Paenibacillus oleatilyticus</name>
    <dbReference type="NCBI Taxonomy" id="2594886"/>
    <lineage>
        <taxon>Bacteria</taxon>
        <taxon>Bacillati</taxon>
        <taxon>Bacillota</taxon>
        <taxon>Bacilli</taxon>
        <taxon>Bacillales</taxon>
        <taxon>Paenibacillaceae</taxon>
        <taxon>Paenibacillus</taxon>
    </lineage>
</organism>
<dbReference type="Pfam" id="PF02361">
    <property type="entry name" value="CbiQ"/>
    <property type="match status" value="1"/>
</dbReference>
<gene>
    <name evidence="6" type="ORF">ACEU3E_00170</name>
</gene>
<evidence type="ECO:0000256" key="2">
    <source>
        <dbReference type="ARBA" id="ARBA00022692"/>
    </source>
</evidence>
<keyword evidence="2 5" id="KW-0812">Transmembrane</keyword>
<keyword evidence="3 5" id="KW-1133">Transmembrane helix</keyword>
<evidence type="ECO:0000256" key="4">
    <source>
        <dbReference type="ARBA" id="ARBA00023136"/>
    </source>
</evidence>